<protein>
    <submittedName>
        <fullName evidence="3">Peptidoglycan-binding protein</fullName>
    </submittedName>
</protein>
<dbReference type="RefSeq" id="WP_378211932.1">
    <property type="nucleotide sequence ID" value="NZ_JBHLZP010000585.1"/>
</dbReference>
<feature type="domain" description="Peptidoglycan binding-like" evidence="2">
    <location>
        <begin position="124"/>
        <end position="174"/>
    </location>
</feature>
<evidence type="ECO:0000259" key="2">
    <source>
        <dbReference type="Pfam" id="PF01471"/>
    </source>
</evidence>
<comment type="caution">
    <text evidence="3">The sequence shown here is derived from an EMBL/GenBank/DDBJ whole genome shotgun (WGS) entry which is preliminary data.</text>
</comment>
<evidence type="ECO:0000313" key="4">
    <source>
        <dbReference type="Proteomes" id="UP001589627"/>
    </source>
</evidence>
<dbReference type="EMBL" id="JBHLZP010000585">
    <property type="protein sequence ID" value="MFB9838843.1"/>
    <property type="molecule type" value="Genomic_DNA"/>
</dbReference>
<proteinExistence type="predicted"/>
<accession>A0ABV5YUX9</accession>
<evidence type="ECO:0000313" key="3">
    <source>
        <dbReference type="EMBL" id="MFB9838843.1"/>
    </source>
</evidence>
<dbReference type="Proteomes" id="UP001589627">
    <property type="component" value="Unassembled WGS sequence"/>
</dbReference>
<dbReference type="InterPro" id="IPR036365">
    <property type="entry name" value="PGBD-like_sf"/>
</dbReference>
<dbReference type="Pfam" id="PF01471">
    <property type="entry name" value="PG_binding_1"/>
    <property type="match status" value="1"/>
</dbReference>
<dbReference type="Gene3D" id="1.10.101.10">
    <property type="entry name" value="PGBD-like superfamily/PGBD"/>
    <property type="match status" value="1"/>
</dbReference>
<feature type="region of interest" description="Disordered" evidence="1">
    <location>
        <begin position="58"/>
        <end position="77"/>
    </location>
</feature>
<dbReference type="InterPro" id="IPR036366">
    <property type="entry name" value="PGBDSf"/>
</dbReference>
<organism evidence="3 4">
    <name type="scientific">Actinoallomurus acaciae</name>
    <dbReference type="NCBI Taxonomy" id="502577"/>
    <lineage>
        <taxon>Bacteria</taxon>
        <taxon>Bacillati</taxon>
        <taxon>Actinomycetota</taxon>
        <taxon>Actinomycetes</taxon>
        <taxon>Streptosporangiales</taxon>
        <taxon>Thermomonosporaceae</taxon>
        <taxon>Actinoallomurus</taxon>
    </lineage>
</organism>
<dbReference type="SUPFAM" id="SSF47090">
    <property type="entry name" value="PGBD-like"/>
    <property type="match status" value="1"/>
</dbReference>
<keyword evidence="4" id="KW-1185">Reference proteome</keyword>
<name>A0ABV5YUX9_9ACTN</name>
<evidence type="ECO:0000256" key="1">
    <source>
        <dbReference type="SAM" id="MobiDB-lite"/>
    </source>
</evidence>
<reference evidence="3 4" key="1">
    <citation type="submission" date="2024-09" db="EMBL/GenBank/DDBJ databases">
        <authorList>
            <person name="Sun Q."/>
            <person name="Mori K."/>
        </authorList>
    </citation>
    <scope>NUCLEOTIDE SEQUENCE [LARGE SCALE GENOMIC DNA]</scope>
    <source>
        <strain evidence="3 4">TBRC 0563</strain>
    </source>
</reference>
<sequence length="352" mass="36093">MTRRLQRKTTVVIGVLALGSAVTFGAVALTPHRRASARPETAPVQVTTVIRTDLSDSRSFDGTLGHGRPRPLKGTGKGVLTRLPGVGTVATRGESLYRVNDRPVPVFYGHTPLFRKLGAAHVHGSDVAMVEANLAALGYLTGVPNSFMTPALRAALRRWQSKAGLPATGTLSPGQVAVVPGPVRVGSVQAQPGDPAAGPIMTVTSTTKVVTMPVDPTEADGLKAGAAVTVVRPDERHIRAKVTSVGTTVHGDAPGGDGDDSPKLNVTVTPLHGRDVAGLDAASVRVLVATEKHANVLAVPVGALLALREGGYAVQPPGGGLMPVRTGMFARELVEISGPGIVAGLKVVTAAS</sequence>
<gene>
    <name evidence="3" type="ORF">ACFFNX_42525</name>
</gene>
<dbReference type="InterPro" id="IPR002477">
    <property type="entry name" value="Peptidoglycan-bd-like"/>
</dbReference>